<dbReference type="RefSeq" id="WP_232877232.1">
    <property type="nucleotide sequence ID" value="NZ_JAJSOJ010000018.1"/>
</dbReference>
<reference evidence="2 3" key="1">
    <citation type="submission" date="2021-12" db="EMBL/GenBank/DDBJ databases">
        <title>Genome sequence of Acetobacter sicerae DmPark20a_162.</title>
        <authorList>
            <person name="Chaston J.M."/>
        </authorList>
    </citation>
    <scope>NUCLEOTIDE SEQUENCE [LARGE SCALE GENOMIC DNA]</scope>
    <source>
        <strain evidence="2 3">DmPark20a_162</strain>
    </source>
</reference>
<feature type="region of interest" description="Disordered" evidence="1">
    <location>
        <begin position="1"/>
        <end position="21"/>
    </location>
</feature>
<accession>A0ABS8VXM5</accession>
<evidence type="ECO:0000313" key="2">
    <source>
        <dbReference type="EMBL" id="MCE0743662.1"/>
    </source>
</evidence>
<organism evidence="2 3">
    <name type="scientific">Acetobacter sicerae</name>
    <dbReference type="NCBI Taxonomy" id="85325"/>
    <lineage>
        <taxon>Bacteria</taxon>
        <taxon>Pseudomonadati</taxon>
        <taxon>Pseudomonadota</taxon>
        <taxon>Alphaproteobacteria</taxon>
        <taxon>Acetobacterales</taxon>
        <taxon>Acetobacteraceae</taxon>
        <taxon>Acetobacter</taxon>
    </lineage>
</organism>
<evidence type="ECO:0000313" key="3">
    <source>
        <dbReference type="Proteomes" id="UP001521074"/>
    </source>
</evidence>
<proteinExistence type="predicted"/>
<gene>
    <name evidence="2" type="ORF">LWC05_07105</name>
</gene>
<protein>
    <recommendedName>
        <fullName evidence="4">Phage tail protein</fullName>
    </recommendedName>
</protein>
<comment type="caution">
    <text evidence="2">The sequence shown here is derived from an EMBL/GenBank/DDBJ whole genome shotgun (WGS) entry which is preliminary data.</text>
</comment>
<sequence>MSDSHNAYTEDKFPLIPENGIDPREFAKNNATATTTGFTFQSGSGSSSGTTGNTTAPVKIITNPGSFLQITFPEQGDITYDITPNIPLTLSLAGGTTGILQRLTVILHQPGGGGIAVSLPSAHYKDGAKPDVSLEAGATTIISYITDDGGKTIYGGL</sequence>
<keyword evidence="3" id="KW-1185">Reference proteome</keyword>
<dbReference type="Proteomes" id="UP001521074">
    <property type="component" value="Unassembled WGS sequence"/>
</dbReference>
<evidence type="ECO:0000256" key="1">
    <source>
        <dbReference type="SAM" id="MobiDB-lite"/>
    </source>
</evidence>
<name>A0ABS8VXM5_9PROT</name>
<evidence type="ECO:0008006" key="4">
    <source>
        <dbReference type="Google" id="ProtNLM"/>
    </source>
</evidence>
<dbReference type="EMBL" id="JAJSOJ010000018">
    <property type="protein sequence ID" value="MCE0743662.1"/>
    <property type="molecule type" value="Genomic_DNA"/>
</dbReference>